<dbReference type="EMBL" id="CM007649">
    <property type="protein sequence ID" value="ONM31008.1"/>
    <property type="molecule type" value="Genomic_DNA"/>
</dbReference>
<name>A0A1D6MPP5_MAIZE</name>
<accession>A0A1D6MPP5</accession>
<evidence type="ECO:0000313" key="1">
    <source>
        <dbReference type="EMBL" id="ONM31008.1"/>
    </source>
</evidence>
<sequence length="22" mass="2629">MCSVVRKMGYGEGFKWMSQYIK</sequence>
<gene>
    <name evidence="1" type="ORF">ZEAMMB73_Zm00001d040278</name>
</gene>
<organism evidence="1">
    <name type="scientific">Zea mays</name>
    <name type="common">Maize</name>
    <dbReference type="NCBI Taxonomy" id="4577"/>
    <lineage>
        <taxon>Eukaryota</taxon>
        <taxon>Viridiplantae</taxon>
        <taxon>Streptophyta</taxon>
        <taxon>Embryophyta</taxon>
        <taxon>Tracheophyta</taxon>
        <taxon>Spermatophyta</taxon>
        <taxon>Magnoliopsida</taxon>
        <taxon>Liliopsida</taxon>
        <taxon>Poales</taxon>
        <taxon>Poaceae</taxon>
        <taxon>PACMAD clade</taxon>
        <taxon>Panicoideae</taxon>
        <taxon>Andropogonodae</taxon>
        <taxon>Andropogoneae</taxon>
        <taxon>Tripsacinae</taxon>
        <taxon>Zea</taxon>
    </lineage>
</organism>
<dbReference type="AlphaFoldDB" id="A0A1D6MPP5"/>
<protein>
    <submittedName>
        <fullName evidence="1">GTP-binding protein SAR1B</fullName>
    </submittedName>
</protein>
<proteinExistence type="predicted"/>
<reference evidence="1" key="1">
    <citation type="submission" date="2015-12" db="EMBL/GenBank/DDBJ databases">
        <title>Update maize B73 reference genome by single molecule sequencing technologies.</title>
        <authorList>
            <consortium name="Maize Genome Sequencing Project"/>
            <person name="Ware D."/>
        </authorList>
    </citation>
    <scope>NUCLEOTIDE SEQUENCE [LARGE SCALE GENOMIC DNA]</scope>
    <source>
        <tissue evidence="1">Seedling</tissue>
    </source>
</reference>